<dbReference type="PANTHER" id="PTHR30532">
    <property type="entry name" value="IRON III DICITRATE-BINDING PERIPLASMIC PROTEIN"/>
    <property type="match status" value="1"/>
</dbReference>
<dbReference type="PANTHER" id="PTHR30532:SF24">
    <property type="entry name" value="FERRIC ENTEROBACTIN-BINDING PERIPLASMIC PROTEIN FEPB"/>
    <property type="match status" value="1"/>
</dbReference>
<dbReference type="OrthoDB" id="9793175at2"/>
<dbReference type="Pfam" id="PF01497">
    <property type="entry name" value="Peripla_BP_2"/>
    <property type="match status" value="1"/>
</dbReference>
<name>A0A1C3YSJ5_9ENTR</name>
<dbReference type="SUPFAM" id="SSF53807">
    <property type="entry name" value="Helical backbone' metal receptor"/>
    <property type="match status" value="1"/>
</dbReference>
<evidence type="ECO:0000256" key="6">
    <source>
        <dbReference type="SAM" id="SignalP"/>
    </source>
</evidence>
<evidence type="ECO:0000256" key="5">
    <source>
        <dbReference type="ARBA" id="ARBA00022729"/>
    </source>
</evidence>
<sequence length="315" mass="34123">MRLIFSLLLLVGLSAGAARPTQTFSDDLGRVVTVPLHPKRIVSLHDLDITIPLIELGVPPVASHGRTRADGSHTLRSSGMLTGVDFDNSDIAFIGTADIDIEAIASAKPDLIITEPSRNTPVEQLEKIAPTVSIDHLQGGAPEIYRKLAQLTGTQARLQILERRYREQIAALKSTIDTSKITVSVIQANNGKINALHSYHSLGRVLRDAGFRFPKLIDNIPEGGRIDVSAERLPELDADFVFATWRGDTGGKPQDEIAAMDAVMPGWCDFLNACRTGHYVLISREEAISNSFASLSLMVAQVQSHIAGRPLPAAK</sequence>
<comment type="subcellular location">
    <subcellularLocation>
        <location evidence="1">Cell envelope</location>
    </subcellularLocation>
</comment>
<evidence type="ECO:0000259" key="7">
    <source>
        <dbReference type="PROSITE" id="PS50983"/>
    </source>
</evidence>
<dbReference type="GO" id="GO:1901678">
    <property type="term" value="P:iron coordination entity transport"/>
    <property type="evidence" value="ECO:0007669"/>
    <property type="project" value="UniProtKB-ARBA"/>
</dbReference>
<evidence type="ECO:0000313" key="9">
    <source>
        <dbReference type="Proteomes" id="UP000198515"/>
    </source>
</evidence>
<dbReference type="PROSITE" id="PS50983">
    <property type="entry name" value="FE_B12_PBP"/>
    <property type="match status" value="1"/>
</dbReference>
<dbReference type="RefSeq" id="WP_090132531.1">
    <property type="nucleotide sequence ID" value="NZ_FMBC01000001.1"/>
</dbReference>
<dbReference type="GO" id="GO:0030288">
    <property type="term" value="C:outer membrane-bounded periplasmic space"/>
    <property type="evidence" value="ECO:0007669"/>
    <property type="project" value="TreeGrafter"/>
</dbReference>
<dbReference type="AlphaFoldDB" id="A0A1C3YSJ5"/>
<proteinExistence type="inferred from homology"/>
<evidence type="ECO:0000256" key="4">
    <source>
        <dbReference type="ARBA" id="ARBA00022496"/>
    </source>
</evidence>
<reference evidence="9" key="1">
    <citation type="submission" date="2016-08" db="EMBL/GenBank/DDBJ databases">
        <authorList>
            <person name="Varghese N."/>
            <person name="Submissions Spin"/>
        </authorList>
    </citation>
    <scope>NUCLEOTIDE SEQUENCE [LARGE SCALE GENOMIC DNA]</scope>
    <source>
        <strain evidence="9">REICA_142</strain>
    </source>
</reference>
<feature type="signal peptide" evidence="6">
    <location>
        <begin position="1"/>
        <end position="17"/>
    </location>
</feature>
<feature type="domain" description="Fe/B12 periplasmic-binding" evidence="7">
    <location>
        <begin position="30"/>
        <end position="310"/>
    </location>
</feature>
<keyword evidence="9" id="KW-1185">Reference proteome</keyword>
<organism evidence="8 9">
    <name type="scientific">Kosakonia oryziphila</name>
    <dbReference type="NCBI Taxonomy" id="1005667"/>
    <lineage>
        <taxon>Bacteria</taxon>
        <taxon>Pseudomonadati</taxon>
        <taxon>Pseudomonadota</taxon>
        <taxon>Gammaproteobacteria</taxon>
        <taxon>Enterobacterales</taxon>
        <taxon>Enterobacteriaceae</taxon>
        <taxon>Kosakonia</taxon>
    </lineage>
</organism>
<evidence type="ECO:0000256" key="1">
    <source>
        <dbReference type="ARBA" id="ARBA00004196"/>
    </source>
</evidence>
<feature type="chain" id="PRO_5008687707" evidence="6">
    <location>
        <begin position="18"/>
        <end position="315"/>
    </location>
</feature>
<keyword evidence="4" id="KW-0410">Iron transport</keyword>
<dbReference type="CDD" id="cd01146">
    <property type="entry name" value="FhuD"/>
    <property type="match status" value="1"/>
</dbReference>
<keyword evidence="4" id="KW-0408">Iron</keyword>
<dbReference type="InterPro" id="IPR051313">
    <property type="entry name" value="Bact_iron-sidero_bind"/>
</dbReference>
<evidence type="ECO:0000256" key="2">
    <source>
        <dbReference type="ARBA" id="ARBA00008814"/>
    </source>
</evidence>
<dbReference type="Gene3D" id="3.40.50.1980">
    <property type="entry name" value="Nitrogenase molybdenum iron protein domain"/>
    <property type="match status" value="2"/>
</dbReference>
<protein>
    <submittedName>
        <fullName evidence="8">Iron complex transport system substrate-binding protein</fullName>
    </submittedName>
</protein>
<keyword evidence="3" id="KW-0813">Transport</keyword>
<evidence type="ECO:0000256" key="3">
    <source>
        <dbReference type="ARBA" id="ARBA00022448"/>
    </source>
</evidence>
<keyword evidence="4" id="KW-0406">Ion transport</keyword>
<comment type="similarity">
    <text evidence="2">Belongs to the bacterial solute-binding protein 8 family.</text>
</comment>
<dbReference type="Proteomes" id="UP000198515">
    <property type="component" value="Unassembled WGS sequence"/>
</dbReference>
<dbReference type="InterPro" id="IPR002491">
    <property type="entry name" value="ABC_transptr_periplasmic_BD"/>
</dbReference>
<keyword evidence="5 6" id="KW-0732">Signal</keyword>
<accession>A0A1C3YSJ5</accession>
<gene>
    <name evidence="8" type="ORF">GA0061070_10017</name>
</gene>
<dbReference type="EMBL" id="FMBC01000001">
    <property type="protein sequence ID" value="SCB73066.1"/>
    <property type="molecule type" value="Genomic_DNA"/>
</dbReference>
<evidence type="ECO:0000313" key="8">
    <source>
        <dbReference type="EMBL" id="SCB73066.1"/>
    </source>
</evidence>